<dbReference type="CDD" id="cd03443">
    <property type="entry name" value="PaaI_thioesterase"/>
    <property type="match status" value="1"/>
</dbReference>
<evidence type="ECO:0000259" key="3">
    <source>
        <dbReference type="Pfam" id="PF03061"/>
    </source>
</evidence>
<organism evidence="4 5">
    <name type="scientific">Trueperella bonasi</name>
    <dbReference type="NCBI Taxonomy" id="312286"/>
    <lineage>
        <taxon>Bacteria</taxon>
        <taxon>Bacillati</taxon>
        <taxon>Actinomycetota</taxon>
        <taxon>Actinomycetes</taxon>
        <taxon>Actinomycetales</taxon>
        <taxon>Actinomycetaceae</taxon>
        <taxon>Trueperella</taxon>
    </lineage>
</organism>
<feature type="domain" description="Thioesterase" evidence="3">
    <location>
        <begin position="37"/>
        <end position="113"/>
    </location>
</feature>
<comment type="similarity">
    <text evidence="1">Belongs to the thioesterase PaaI family.</text>
</comment>
<evidence type="ECO:0000256" key="1">
    <source>
        <dbReference type="ARBA" id="ARBA00008324"/>
    </source>
</evidence>
<accession>A0ABT9NF78</accession>
<dbReference type="PANTHER" id="PTHR43240:SF5">
    <property type="entry name" value="1,4-DIHYDROXY-2-NAPHTHOYL-COA THIOESTERASE 1"/>
    <property type="match status" value="1"/>
</dbReference>
<evidence type="ECO:0000313" key="5">
    <source>
        <dbReference type="Proteomes" id="UP001243212"/>
    </source>
</evidence>
<dbReference type="InterPro" id="IPR029069">
    <property type="entry name" value="HotDog_dom_sf"/>
</dbReference>
<dbReference type="Proteomes" id="UP001243212">
    <property type="component" value="Unassembled WGS sequence"/>
</dbReference>
<comment type="caution">
    <text evidence="4">The sequence shown here is derived from an EMBL/GenBank/DDBJ whole genome shotgun (WGS) entry which is preliminary data.</text>
</comment>
<protein>
    <submittedName>
        <fullName evidence="4">Uncharacterized protein (TIGR00369 family)</fullName>
    </submittedName>
</protein>
<keyword evidence="2" id="KW-0378">Hydrolase</keyword>
<name>A0ABT9NF78_9ACTO</name>
<dbReference type="Pfam" id="PF03061">
    <property type="entry name" value="4HBT"/>
    <property type="match status" value="1"/>
</dbReference>
<keyword evidence="5" id="KW-1185">Reference proteome</keyword>
<sequence length="125" mass="13055">MSQNWTELSKTLGIEVITNNPDECEIELSTAGLRQPHGLLHGGMNGVVVEHAGSLLAQANAPIGKVAVGLELSVSHLKANASGIMRARASVVKCGQTIFVSNVDVTDAEGKLTASGRLTCVYMTP</sequence>
<dbReference type="RefSeq" id="WP_307681784.1">
    <property type="nucleotide sequence ID" value="NZ_JAUSQX010000001.1"/>
</dbReference>
<gene>
    <name evidence="4" type="ORF">J2S70_000085</name>
</gene>
<dbReference type="InterPro" id="IPR006683">
    <property type="entry name" value="Thioestr_dom"/>
</dbReference>
<dbReference type="PANTHER" id="PTHR43240">
    <property type="entry name" value="1,4-DIHYDROXY-2-NAPHTHOYL-COA THIOESTERASE 1"/>
    <property type="match status" value="1"/>
</dbReference>
<dbReference type="InterPro" id="IPR003736">
    <property type="entry name" value="PAAI_dom"/>
</dbReference>
<proteinExistence type="inferred from homology"/>
<evidence type="ECO:0000313" key="4">
    <source>
        <dbReference type="EMBL" id="MDP9805503.1"/>
    </source>
</evidence>
<dbReference type="EMBL" id="JAUSQX010000001">
    <property type="protein sequence ID" value="MDP9805503.1"/>
    <property type="molecule type" value="Genomic_DNA"/>
</dbReference>
<dbReference type="Gene3D" id="3.10.129.10">
    <property type="entry name" value="Hotdog Thioesterase"/>
    <property type="match status" value="1"/>
</dbReference>
<dbReference type="NCBIfam" id="TIGR00369">
    <property type="entry name" value="unchar_dom_1"/>
    <property type="match status" value="1"/>
</dbReference>
<evidence type="ECO:0000256" key="2">
    <source>
        <dbReference type="ARBA" id="ARBA00022801"/>
    </source>
</evidence>
<reference evidence="4 5" key="1">
    <citation type="submission" date="2023-07" db="EMBL/GenBank/DDBJ databases">
        <title>Sequencing the genomes of 1000 actinobacteria strains.</title>
        <authorList>
            <person name="Klenk H.-P."/>
        </authorList>
    </citation>
    <scope>NUCLEOTIDE SEQUENCE [LARGE SCALE GENOMIC DNA]</scope>
    <source>
        <strain evidence="4 5">DSM 17163</strain>
    </source>
</reference>
<dbReference type="SUPFAM" id="SSF54637">
    <property type="entry name" value="Thioesterase/thiol ester dehydrase-isomerase"/>
    <property type="match status" value="1"/>
</dbReference>